<proteinExistence type="predicted"/>
<gene>
    <name evidence="1" type="ORF">ElP_29930</name>
</gene>
<name>A0A518H2L5_9BACT</name>
<dbReference type="Proteomes" id="UP000317835">
    <property type="component" value="Chromosome"/>
</dbReference>
<dbReference type="AlphaFoldDB" id="A0A518H2L5"/>
<evidence type="ECO:0000313" key="2">
    <source>
        <dbReference type="Proteomes" id="UP000317835"/>
    </source>
</evidence>
<accession>A0A518H2L5</accession>
<dbReference type="EMBL" id="CP036426">
    <property type="protein sequence ID" value="QDV35091.1"/>
    <property type="molecule type" value="Genomic_DNA"/>
</dbReference>
<dbReference type="OrthoDB" id="286233at2"/>
<dbReference type="RefSeq" id="WP_145270442.1">
    <property type="nucleotide sequence ID" value="NZ_CP036426.1"/>
</dbReference>
<keyword evidence="2" id="KW-1185">Reference proteome</keyword>
<protein>
    <submittedName>
        <fullName evidence="1">Uncharacterized protein</fullName>
    </submittedName>
</protein>
<evidence type="ECO:0000313" key="1">
    <source>
        <dbReference type="EMBL" id="QDV35091.1"/>
    </source>
</evidence>
<organism evidence="1 2">
    <name type="scientific">Tautonia plasticadhaerens</name>
    <dbReference type="NCBI Taxonomy" id="2527974"/>
    <lineage>
        <taxon>Bacteria</taxon>
        <taxon>Pseudomonadati</taxon>
        <taxon>Planctomycetota</taxon>
        <taxon>Planctomycetia</taxon>
        <taxon>Isosphaerales</taxon>
        <taxon>Isosphaeraceae</taxon>
        <taxon>Tautonia</taxon>
    </lineage>
</organism>
<reference evidence="1 2" key="1">
    <citation type="submission" date="2019-02" db="EMBL/GenBank/DDBJ databases">
        <title>Deep-cultivation of Planctomycetes and their phenomic and genomic characterization uncovers novel biology.</title>
        <authorList>
            <person name="Wiegand S."/>
            <person name="Jogler M."/>
            <person name="Boedeker C."/>
            <person name="Pinto D."/>
            <person name="Vollmers J."/>
            <person name="Rivas-Marin E."/>
            <person name="Kohn T."/>
            <person name="Peeters S.H."/>
            <person name="Heuer A."/>
            <person name="Rast P."/>
            <person name="Oberbeckmann S."/>
            <person name="Bunk B."/>
            <person name="Jeske O."/>
            <person name="Meyerdierks A."/>
            <person name="Storesund J.E."/>
            <person name="Kallscheuer N."/>
            <person name="Luecker S."/>
            <person name="Lage O.M."/>
            <person name="Pohl T."/>
            <person name="Merkel B.J."/>
            <person name="Hornburger P."/>
            <person name="Mueller R.-W."/>
            <person name="Bruemmer F."/>
            <person name="Labrenz M."/>
            <person name="Spormann A.M."/>
            <person name="Op den Camp H."/>
            <person name="Overmann J."/>
            <person name="Amann R."/>
            <person name="Jetten M.S.M."/>
            <person name="Mascher T."/>
            <person name="Medema M.H."/>
            <person name="Devos D.P."/>
            <person name="Kaster A.-K."/>
            <person name="Ovreas L."/>
            <person name="Rohde M."/>
            <person name="Galperin M.Y."/>
            <person name="Jogler C."/>
        </authorList>
    </citation>
    <scope>NUCLEOTIDE SEQUENCE [LARGE SCALE GENOMIC DNA]</scope>
    <source>
        <strain evidence="1 2">ElP</strain>
    </source>
</reference>
<dbReference type="KEGG" id="tpla:ElP_29930"/>
<sequence>MDTPTVFADFHNADPRGRLRLNCRGTAEDLARHRLELSDGMRLVLSDDELEADGRVLFSAEENLWVAEIDWDAIRPSGGEAAGPIADR</sequence>